<dbReference type="PANTHER" id="PTHR35796">
    <property type="entry name" value="HYPOTHETICAL CYTOSOLIC PROTEIN"/>
    <property type="match status" value="1"/>
</dbReference>
<dbReference type="Proteomes" id="UP001259832">
    <property type="component" value="Unassembled WGS sequence"/>
</dbReference>
<proteinExistence type="predicted"/>
<dbReference type="AlphaFoldDB" id="A0AAD9GC69"/>
<reference evidence="1" key="1">
    <citation type="submission" date="2023-08" db="EMBL/GenBank/DDBJ databases">
        <title>Reference Genome Resource for the Citrus Pathogen Phytophthora citrophthora.</title>
        <authorList>
            <person name="Moller H."/>
            <person name="Coetzee B."/>
            <person name="Rose L.J."/>
            <person name="Van Niekerk J.M."/>
        </authorList>
    </citation>
    <scope>NUCLEOTIDE SEQUENCE</scope>
    <source>
        <strain evidence="1">STE-U-9442</strain>
    </source>
</reference>
<dbReference type="PANTHER" id="PTHR35796:SF3">
    <property type="entry name" value="BHLH DOMAIN-CONTAINING PROTEIN"/>
    <property type="match status" value="1"/>
</dbReference>
<sequence>MLQGWKANTFPYQCCAYIYPQGVLRLAEEEQHPAERRTTCVLDFQDGIGEFQDLFHHLRTAYHEIDVMLTASGLSTAEIPTDDVHIREDVDGKYIEVFANKLLPFSLRETGEVAWDHFKGVEKHFSSGGLYEKAAKVNIDVLCVCLP</sequence>
<protein>
    <submittedName>
        <fullName evidence="1">Uncharacterized protein</fullName>
    </submittedName>
</protein>
<comment type="caution">
    <text evidence="1">The sequence shown here is derived from an EMBL/GenBank/DDBJ whole genome shotgun (WGS) entry which is preliminary data.</text>
</comment>
<organism evidence="1 2">
    <name type="scientific">Phytophthora citrophthora</name>
    <dbReference type="NCBI Taxonomy" id="4793"/>
    <lineage>
        <taxon>Eukaryota</taxon>
        <taxon>Sar</taxon>
        <taxon>Stramenopiles</taxon>
        <taxon>Oomycota</taxon>
        <taxon>Peronosporomycetes</taxon>
        <taxon>Peronosporales</taxon>
        <taxon>Peronosporaceae</taxon>
        <taxon>Phytophthora</taxon>
    </lineage>
</organism>
<name>A0AAD9GC69_9STRA</name>
<evidence type="ECO:0000313" key="2">
    <source>
        <dbReference type="Proteomes" id="UP001259832"/>
    </source>
</evidence>
<accession>A0AAD9GC69</accession>
<gene>
    <name evidence="1" type="ORF">P3T76_010332</name>
</gene>
<evidence type="ECO:0000313" key="1">
    <source>
        <dbReference type="EMBL" id="KAK1935637.1"/>
    </source>
</evidence>
<keyword evidence="2" id="KW-1185">Reference proteome</keyword>
<dbReference type="EMBL" id="JASMQC010000022">
    <property type="protein sequence ID" value="KAK1935637.1"/>
    <property type="molecule type" value="Genomic_DNA"/>
</dbReference>